<name>A0A310ST37_9HYME</name>
<dbReference type="PANTHER" id="PTHR10229:SF0">
    <property type="entry name" value="GTP-BINDING PROTEIN 6-RELATED"/>
    <property type="match status" value="1"/>
</dbReference>
<dbReference type="PROSITE" id="PS51705">
    <property type="entry name" value="G_HFLX"/>
    <property type="match status" value="1"/>
</dbReference>
<reference evidence="6 7" key="1">
    <citation type="submission" date="2015-07" db="EMBL/GenBank/DDBJ databases">
        <title>The genome of Eufriesea mexicana.</title>
        <authorList>
            <person name="Pan H."/>
            <person name="Kapheim K."/>
        </authorList>
    </citation>
    <scope>NUCLEOTIDE SEQUENCE [LARGE SCALE GENOMIC DNA]</scope>
    <source>
        <strain evidence="6">0111107269</strain>
        <tissue evidence="6">Whole body</tissue>
    </source>
</reference>
<evidence type="ECO:0000313" key="7">
    <source>
        <dbReference type="Proteomes" id="UP000250275"/>
    </source>
</evidence>
<dbReference type="Gene3D" id="3.40.50.300">
    <property type="entry name" value="P-loop containing nucleotide triphosphate hydrolases"/>
    <property type="match status" value="1"/>
</dbReference>
<dbReference type="GO" id="GO:0046872">
    <property type="term" value="F:metal ion binding"/>
    <property type="evidence" value="ECO:0007669"/>
    <property type="project" value="UniProtKB-KW"/>
</dbReference>
<keyword evidence="2" id="KW-0547">Nucleotide-binding</keyword>
<evidence type="ECO:0000256" key="2">
    <source>
        <dbReference type="ARBA" id="ARBA00022741"/>
    </source>
</evidence>
<dbReference type="InterPro" id="IPR025121">
    <property type="entry name" value="GTPase_HflX_N"/>
</dbReference>
<sequence>MRCLKKFIGILNKSQYIINRKKEVNVFNAIYQCKYISNSTFQEYNESEEENKIYSDLCQDYLGTVTRGNRVFIIQPYIKWGVQKKRSTTPELQLAEAVALIDTLPYWSIVGKKIVPLLSLQKKQLVGSGTMETLKKDIRSCPHVTAIFVSANLLKFIQIAELQQIFNLPIYDRYSIIIHIFREHARTSEAKLQVALAEIPYIKKKMIDLANYRIQKRINFDDKTKAFLHARERKLKNALVKLKEHRQLIKRQRCRYGFPNIAIVGYTNAGKTSLIKALTGDVSLQPENKLFATLDTTVHQGFLPNNMKVLYIDTIGFIQDVPETLIEPFRVTLEDAINAEIIIHVFDISHPDVKAQVQHVQKTIQSMVDENKLIINVANKCDLVEKNAIKSVVPEDAFIISTTKLTGLDLLRSKLEEDVINAANIIKKRIRVRTGSVEASWLYKQTTVLSAEPDSNNSQYLIMDILMTTPIFYEFKRVFHL</sequence>
<dbReference type="Pfam" id="PF01926">
    <property type="entry name" value="MMR_HSR1"/>
    <property type="match status" value="1"/>
</dbReference>
<dbReference type="CDD" id="cd01878">
    <property type="entry name" value="HflX"/>
    <property type="match status" value="1"/>
</dbReference>
<dbReference type="GO" id="GO:0043022">
    <property type="term" value="F:ribosome binding"/>
    <property type="evidence" value="ECO:0007669"/>
    <property type="project" value="TreeGrafter"/>
</dbReference>
<dbReference type="Pfam" id="PF13167">
    <property type="entry name" value="GTP-bdg_N"/>
    <property type="match status" value="1"/>
</dbReference>
<keyword evidence="3" id="KW-0460">Magnesium</keyword>
<keyword evidence="1" id="KW-0479">Metal-binding</keyword>
<dbReference type="InterPro" id="IPR006073">
    <property type="entry name" value="GTP-bd"/>
</dbReference>
<dbReference type="FunFam" id="3.40.50.300:FF:000886">
    <property type="entry name" value="Putative GTP-binding protein 6"/>
    <property type="match status" value="1"/>
</dbReference>
<dbReference type="InterPro" id="IPR042108">
    <property type="entry name" value="GTPase_HflX_N_sf"/>
</dbReference>
<dbReference type="EMBL" id="KQ760672">
    <property type="protein sequence ID" value="OAD59450.1"/>
    <property type="molecule type" value="Genomic_DNA"/>
</dbReference>
<dbReference type="GO" id="GO:0005525">
    <property type="term" value="F:GTP binding"/>
    <property type="evidence" value="ECO:0007669"/>
    <property type="project" value="UniProtKB-KW"/>
</dbReference>
<evidence type="ECO:0000313" key="6">
    <source>
        <dbReference type="EMBL" id="OAD59450.1"/>
    </source>
</evidence>
<dbReference type="InterPro" id="IPR030394">
    <property type="entry name" value="G_HFLX_dom"/>
</dbReference>
<protein>
    <submittedName>
        <fullName evidence="6">GTP-binding protein 6</fullName>
    </submittedName>
</protein>
<feature type="domain" description="Hflx-type G" evidence="5">
    <location>
        <begin position="259"/>
        <end position="356"/>
    </location>
</feature>
<dbReference type="GO" id="GO:0005737">
    <property type="term" value="C:cytoplasm"/>
    <property type="evidence" value="ECO:0007669"/>
    <property type="project" value="TreeGrafter"/>
</dbReference>
<gene>
    <name evidence="6" type="ORF">WN48_09088</name>
</gene>
<organism evidence="6 7">
    <name type="scientific">Eufriesea mexicana</name>
    <dbReference type="NCBI Taxonomy" id="516756"/>
    <lineage>
        <taxon>Eukaryota</taxon>
        <taxon>Metazoa</taxon>
        <taxon>Ecdysozoa</taxon>
        <taxon>Arthropoda</taxon>
        <taxon>Hexapoda</taxon>
        <taxon>Insecta</taxon>
        <taxon>Pterygota</taxon>
        <taxon>Neoptera</taxon>
        <taxon>Endopterygota</taxon>
        <taxon>Hymenoptera</taxon>
        <taxon>Apocrita</taxon>
        <taxon>Aculeata</taxon>
        <taxon>Apoidea</taxon>
        <taxon>Anthophila</taxon>
        <taxon>Apidae</taxon>
        <taxon>Eufriesea</taxon>
    </lineage>
</organism>
<evidence type="ECO:0000256" key="1">
    <source>
        <dbReference type="ARBA" id="ARBA00022723"/>
    </source>
</evidence>
<dbReference type="Proteomes" id="UP000250275">
    <property type="component" value="Unassembled WGS sequence"/>
</dbReference>
<dbReference type="Gene3D" id="3.40.50.11060">
    <property type="entry name" value="GTPase HflX, N-terminal domain"/>
    <property type="match status" value="1"/>
</dbReference>
<evidence type="ECO:0000259" key="5">
    <source>
        <dbReference type="PROSITE" id="PS51705"/>
    </source>
</evidence>
<dbReference type="NCBIfam" id="TIGR03156">
    <property type="entry name" value="GTP_HflX"/>
    <property type="match status" value="1"/>
</dbReference>
<dbReference type="OrthoDB" id="10268034at2759"/>
<accession>A0A310ST37</accession>
<dbReference type="AlphaFoldDB" id="A0A310ST37"/>
<dbReference type="SUPFAM" id="SSF52540">
    <property type="entry name" value="P-loop containing nucleoside triphosphate hydrolases"/>
    <property type="match status" value="1"/>
</dbReference>
<evidence type="ECO:0000256" key="3">
    <source>
        <dbReference type="ARBA" id="ARBA00022842"/>
    </source>
</evidence>
<keyword evidence="4" id="KW-0342">GTP-binding</keyword>
<proteinExistence type="predicted"/>
<dbReference type="InterPro" id="IPR027417">
    <property type="entry name" value="P-loop_NTPase"/>
</dbReference>
<keyword evidence="7" id="KW-1185">Reference proteome</keyword>
<dbReference type="PANTHER" id="PTHR10229">
    <property type="entry name" value="GTP-BINDING PROTEIN HFLX"/>
    <property type="match status" value="1"/>
</dbReference>
<evidence type="ECO:0000256" key="4">
    <source>
        <dbReference type="ARBA" id="ARBA00023134"/>
    </source>
</evidence>
<dbReference type="InterPro" id="IPR016496">
    <property type="entry name" value="GTPase_HflX"/>
</dbReference>